<accession>A0A9P3UZZ0</accession>
<dbReference type="PANTHER" id="PTHR43881">
    <property type="entry name" value="GAMMA-GLUTAMYLTRANSPEPTIDASE (AFU_ORTHOLOGUE AFUA_4G13580)"/>
    <property type="match status" value="1"/>
</dbReference>
<dbReference type="RefSeq" id="WP_236978255.1">
    <property type="nucleotide sequence ID" value="NZ_BRXE01000063.1"/>
</dbReference>
<comment type="similarity">
    <text evidence="6">Belongs to the gamma-glutamyltransferase family.</text>
</comment>
<dbReference type="SUPFAM" id="SSF56235">
    <property type="entry name" value="N-terminal nucleophile aminohydrolases (Ntn hydrolases)"/>
    <property type="match status" value="1"/>
</dbReference>
<dbReference type="GO" id="GO:0036374">
    <property type="term" value="F:glutathione hydrolase activity"/>
    <property type="evidence" value="ECO:0007669"/>
    <property type="project" value="UniProtKB-UniRule"/>
</dbReference>
<dbReference type="Proteomes" id="UP001165663">
    <property type="component" value="Unassembled WGS sequence"/>
</dbReference>
<evidence type="ECO:0000313" key="7">
    <source>
        <dbReference type="EMBL" id="GLB84845.1"/>
    </source>
</evidence>
<keyword evidence="6" id="KW-0012">Acyltransferase</keyword>
<feature type="active site" description="Nucleophile" evidence="4">
    <location>
        <position position="348"/>
    </location>
</feature>
<dbReference type="InterPro" id="IPR000101">
    <property type="entry name" value="GGT_peptidase"/>
</dbReference>
<evidence type="ECO:0000256" key="6">
    <source>
        <dbReference type="RuleBase" id="RU368036"/>
    </source>
</evidence>
<dbReference type="NCBIfam" id="TIGR00066">
    <property type="entry name" value="g_glut_trans"/>
    <property type="match status" value="1"/>
</dbReference>
<dbReference type="EC" id="2.3.2.2" evidence="6"/>
<feature type="binding site" evidence="5">
    <location>
        <position position="431"/>
    </location>
    <ligand>
        <name>L-glutamate</name>
        <dbReference type="ChEBI" id="CHEBI:29985"/>
    </ligand>
</feature>
<keyword evidence="6" id="KW-0378">Hydrolase</keyword>
<dbReference type="EC" id="3.4.19.13" evidence="6"/>
<evidence type="ECO:0000256" key="1">
    <source>
        <dbReference type="ARBA" id="ARBA00001049"/>
    </source>
</evidence>
<proteinExistence type="inferred from homology"/>
<dbReference type="EMBL" id="BRXE01000063">
    <property type="protein sequence ID" value="GLB84845.1"/>
    <property type="molecule type" value="Genomic_DNA"/>
</dbReference>
<sequence length="527" mass="55664">MNAPFSWDFPYAWPRMPVLAANAVCTSQPLAAQAGLRMLADGGNAVDAAIATAITLTIVEPVSNGIGSDAFAIVWDGGQLHGLNASGRSPAAWTPEYFGGQGVPALGWNAVTVPGAVSAWTELHAKFGRLPFDRLFAPAISYGRNGFLVSPTVASQWQAQVPLFADQPGFAQAFLPGGRAPKPGELFSFADHAATLERIAATGGEAFYRGELAEKLAAHSRANGGAMRADDLAAHRADWVGTISADYRGYTLHEIPPNGQGIVALIALGILENFDLSSLPVDSADSVHLQIEALKLAFADAQAYIADLDHMVVPAGRLLDRDYLKQRAALIDPSRARDATAGTPRGGTVYLTAADSAGLMVSMIQSNYLGFGSGVVVPGTGISLQNRGANFTAEPGHPNQVGPGKRPFHTIIPGFVTKDGAPVMSFGVMGGPMQPQGHVQVLVRIADYGQNPQAACDGPRFRWVQGLQVSCETSFPAKTLDELGRRGHELLTTDDYNSFGSCQAIWRLDDGYLAVSDPRRDGQAAAF</sequence>
<organism evidence="8 9">
    <name type="scientific">Mycobacterium kiyosense</name>
    <dbReference type="NCBI Taxonomy" id="2871094"/>
    <lineage>
        <taxon>Bacteria</taxon>
        <taxon>Bacillati</taxon>
        <taxon>Actinomycetota</taxon>
        <taxon>Actinomycetes</taxon>
        <taxon>Mycobacteriales</taxon>
        <taxon>Mycobacteriaceae</taxon>
        <taxon>Mycobacterium</taxon>
    </lineage>
</organism>
<comment type="subunit">
    <text evidence="6">This enzyme consists of two polypeptide chains, which are synthesized in precursor form from a single polypeptide.</text>
</comment>
<dbReference type="GO" id="GO:0006751">
    <property type="term" value="P:glutathione catabolic process"/>
    <property type="evidence" value="ECO:0007669"/>
    <property type="project" value="UniProtKB-UniRule"/>
</dbReference>
<dbReference type="EMBL" id="BRZI01000020">
    <property type="protein sequence ID" value="GLD31052.1"/>
    <property type="molecule type" value="Genomic_DNA"/>
</dbReference>
<keyword evidence="6" id="KW-0808">Transferase</keyword>
<comment type="catalytic activity">
    <reaction evidence="1 6">
        <text>an S-substituted glutathione + H2O = an S-substituted L-cysteinylglycine + L-glutamate</text>
        <dbReference type="Rhea" id="RHEA:59468"/>
        <dbReference type="ChEBI" id="CHEBI:15377"/>
        <dbReference type="ChEBI" id="CHEBI:29985"/>
        <dbReference type="ChEBI" id="CHEBI:90779"/>
        <dbReference type="ChEBI" id="CHEBI:143103"/>
        <dbReference type="EC" id="3.4.19.13"/>
    </reaction>
</comment>
<dbReference type="InterPro" id="IPR052896">
    <property type="entry name" value="GGT-like_enzyme"/>
</dbReference>
<keyword evidence="6" id="KW-0865">Zymogen</keyword>
<comment type="PTM">
    <text evidence="6">Cleaved by autocatalysis into a large and a small subunit.</text>
</comment>
<evidence type="ECO:0000313" key="8">
    <source>
        <dbReference type="EMBL" id="GLD31052.1"/>
    </source>
</evidence>
<gene>
    <name evidence="8" type="primary">ggtA</name>
    <name evidence="8" type="ORF">Mkiyose1413_29350</name>
    <name evidence="7" type="ORF">SRL2020028_41010</name>
</gene>
<dbReference type="GO" id="GO:0006750">
    <property type="term" value="P:glutathione biosynthetic process"/>
    <property type="evidence" value="ECO:0007669"/>
    <property type="project" value="UniProtKB-KW"/>
</dbReference>
<dbReference type="InterPro" id="IPR029055">
    <property type="entry name" value="Ntn_hydrolases_N"/>
</dbReference>
<name>A0A9P3UZZ0_9MYCO</name>
<comment type="caution">
    <text evidence="8">The sequence shown here is derived from an EMBL/GenBank/DDBJ whole genome shotgun (WGS) entry which is preliminary data.</text>
</comment>
<evidence type="ECO:0000256" key="2">
    <source>
        <dbReference type="ARBA" id="ARBA00001089"/>
    </source>
</evidence>
<dbReference type="PANTHER" id="PTHR43881:SF1">
    <property type="entry name" value="GAMMA-GLUTAMYLTRANSPEPTIDASE (AFU_ORTHOLOGUE AFUA_4G13580)"/>
    <property type="match status" value="1"/>
</dbReference>
<dbReference type="InterPro" id="IPR043137">
    <property type="entry name" value="GGT_ssub_C"/>
</dbReference>
<dbReference type="AlphaFoldDB" id="A0A9P3UZZ0"/>
<dbReference type="GeneID" id="83630328"/>
<protein>
    <recommendedName>
        <fullName evidence="6">Glutathione hydrolase proenzyme</fullName>
        <ecNumber evidence="6">2.3.2.2</ecNumber>
        <ecNumber evidence="6">3.4.19.13</ecNumber>
    </recommendedName>
    <component>
        <recommendedName>
            <fullName evidence="6">Glutathione hydrolase large chain</fullName>
        </recommendedName>
    </component>
    <component>
        <recommendedName>
            <fullName evidence="6">Glutathione hydrolase small chain</fullName>
        </recommendedName>
    </component>
</protein>
<dbReference type="GO" id="GO:0103068">
    <property type="term" value="F:leukotriene C4 gamma-glutamyl transferase activity"/>
    <property type="evidence" value="ECO:0007669"/>
    <property type="project" value="UniProtKB-EC"/>
</dbReference>
<dbReference type="InterPro" id="IPR043138">
    <property type="entry name" value="GGT_lsub"/>
</dbReference>
<keyword evidence="9" id="KW-1185">Reference proteome</keyword>
<comment type="catalytic activity">
    <reaction evidence="2 6">
        <text>glutathione + H2O = L-cysteinylglycine + L-glutamate</text>
        <dbReference type="Rhea" id="RHEA:28807"/>
        <dbReference type="ChEBI" id="CHEBI:15377"/>
        <dbReference type="ChEBI" id="CHEBI:29985"/>
        <dbReference type="ChEBI" id="CHEBI:57925"/>
        <dbReference type="ChEBI" id="CHEBI:61694"/>
        <dbReference type="EC" id="3.4.19.13"/>
    </reaction>
</comment>
<evidence type="ECO:0000313" key="9">
    <source>
        <dbReference type="Proteomes" id="UP001064782"/>
    </source>
</evidence>
<evidence type="ECO:0000256" key="4">
    <source>
        <dbReference type="PIRSR" id="PIRSR600101-1"/>
    </source>
</evidence>
<comment type="catalytic activity">
    <reaction evidence="3 6">
        <text>an N-terminal (5-L-glutamyl)-[peptide] + an alpha-amino acid = 5-L-glutamyl amino acid + an N-terminal L-alpha-aminoacyl-[peptide]</text>
        <dbReference type="Rhea" id="RHEA:23904"/>
        <dbReference type="Rhea" id="RHEA-COMP:9780"/>
        <dbReference type="Rhea" id="RHEA-COMP:9795"/>
        <dbReference type="ChEBI" id="CHEBI:77644"/>
        <dbReference type="ChEBI" id="CHEBI:78597"/>
        <dbReference type="ChEBI" id="CHEBI:78599"/>
        <dbReference type="ChEBI" id="CHEBI:78608"/>
        <dbReference type="EC" id="2.3.2.2"/>
    </reaction>
</comment>
<reference evidence="8" key="1">
    <citation type="submission" date="2022-08" db="EMBL/GenBank/DDBJ databases">
        <title>Mycobacterium kiyosense sp. nov., scotochromogenic slow-glowing species isolated from respiratory specimens.</title>
        <authorList>
            <person name="Fukano H."/>
            <person name="Kazumi Y."/>
            <person name="Sakagami N."/>
            <person name="Ato M."/>
            <person name="Mitarai S."/>
            <person name="Hoshino Y."/>
        </authorList>
    </citation>
    <scope>NUCLEOTIDE SEQUENCE</scope>
    <source>
        <strain evidence="8">1413</strain>
        <strain evidence="7">SRL2020-028</strain>
    </source>
</reference>
<keyword evidence="6" id="KW-0317">Glutathione biosynthesis</keyword>
<comment type="pathway">
    <text evidence="6">Sulfur metabolism; glutathione metabolism.</text>
</comment>
<dbReference type="PRINTS" id="PR01210">
    <property type="entry name" value="GGTRANSPTASE"/>
</dbReference>
<dbReference type="Pfam" id="PF01019">
    <property type="entry name" value="G_glu_transpept"/>
    <property type="match status" value="1"/>
</dbReference>
<dbReference type="Gene3D" id="1.10.246.130">
    <property type="match status" value="1"/>
</dbReference>
<evidence type="ECO:0000256" key="3">
    <source>
        <dbReference type="ARBA" id="ARBA00047417"/>
    </source>
</evidence>
<dbReference type="Gene3D" id="3.60.20.40">
    <property type="match status" value="1"/>
</dbReference>
<evidence type="ECO:0000256" key="5">
    <source>
        <dbReference type="PIRSR" id="PIRSR600101-2"/>
    </source>
</evidence>
<dbReference type="Proteomes" id="UP001064782">
    <property type="component" value="Unassembled WGS sequence"/>
</dbReference>